<dbReference type="SUPFAM" id="SSF56112">
    <property type="entry name" value="Protein kinase-like (PK-like)"/>
    <property type="match status" value="1"/>
</dbReference>
<keyword evidence="2 3" id="KW-0067">ATP-binding</keyword>
<feature type="domain" description="Protein kinase" evidence="5">
    <location>
        <begin position="20"/>
        <end position="271"/>
    </location>
</feature>
<keyword evidence="4" id="KW-0472">Membrane</keyword>
<keyword evidence="6" id="KW-0418">Kinase</keyword>
<dbReference type="CDD" id="cd14014">
    <property type="entry name" value="STKc_PknB_like"/>
    <property type="match status" value="1"/>
</dbReference>
<keyword evidence="7" id="KW-1185">Reference proteome</keyword>
<dbReference type="PANTHER" id="PTHR48012:SF2">
    <property type="entry name" value="STERILE20-LIKE KINASE, ISOFORM B"/>
    <property type="match status" value="1"/>
</dbReference>
<reference evidence="6 7" key="1">
    <citation type="submission" date="2017-05" db="EMBL/GenBank/DDBJ databases">
        <authorList>
            <person name="Varghese N."/>
            <person name="Submissions S."/>
        </authorList>
    </citation>
    <scope>NUCLEOTIDE SEQUENCE [LARGE SCALE GENOMIC DNA]</scope>
    <source>
        <strain evidence="6 7">DSM 29734</strain>
    </source>
</reference>
<feature type="transmembrane region" description="Helical" evidence="4">
    <location>
        <begin position="294"/>
        <end position="313"/>
    </location>
</feature>
<dbReference type="Gene3D" id="1.10.510.10">
    <property type="entry name" value="Transferase(Phosphotransferase) domain 1"/>
    <property type="match status" value="1"/>
</dbReference>
<dbReference type="PANTHER" id="PTHR48012">
    <property type="entry name" value="STERILE20-LIKE KINASE, ISOFORM B-RELATED"/>
    <property type="match status" value="1"/>
</dbReference>
<evidence type="ECO:0000256" key="2">
    <source>
        <dbReference type="ARBA" id="ARBA00022840"/>
    </source>
</evidence>
<dbReference type="PROSITE" id="PS00107">
    <property type="entry name" value="PROTEIN_KINASE_ATP"/>
    <property type="match status" value="1"/>
</dbReference>
<dbReference type="InterPro" id="IPR008266">
    <property type="entry name" value="Tyr_kinase_AS"/>
</dbReference>
<dbReference type="InterPro" id="IPR050629">
    <property type="entry name" value="STE20/SPS1-PAK"/>
</dbReference>
<keyword evidence="4" id="KW-1133">Transmembrane helix</keyword>
<organism evidence="6 7">
    <name type="scientific">Shimia sagamensis</name>
    <dbReference type="NCBI Taxonomy" id="1566352"/>
    <lineage>
        <taxon>Bacteria</taxon>
        <taxon>Pseudomonadati</taxon>
        <taxon>Pseudomonadota</taxon>
        <taxon>Alphaproteobacteria</taxon>
        <taxon>Rhodobacterales</taxon>
        <taxon>Roseobacteraceae</taxon>
    </lineage>
</organism>
<dbReference type="EMBL" id="FXTY01000010">
    <property type="protein sequence ID" value="SMP34778.1"/>
    <property type="molecule type" value="Genomic_DNA"/>
</dbReference>
<comment type="caution">
    <text evidence="6">The sequence shown here is derived from an EMBL/GenBank/DDBJ whole genome shotgun (WGS) entry which is preliminary data.</text>
</comment>
<dbReference type="Gene3D" id="3.40.1520.20">
    <property type="match status" value="1"/>
</dbReference>
<gene>
    <name evidence="6" type="ORF">SAMN06265373_11094</name>
</gene>
<name>A0ABY1PKG1_9RHOB</name>
<evidence type="ECO:0000313" key="7">
    <source>
        <dbReference type="Proteomes" id="UP001157961"/>
    </source>
</evidence>
<evidence type="ECO:0000256" key="1">
    <source>
        <dbReference type="ARBA" id="ARBA00022741"/>
    </source>
</evidence>
<evidence type="ECO:0000259" key="5">
    <source>
        <dbReference type="PROSITE" id="PS50011"/>
    </source>
</evidence>
<dbReference type="Gene3D" id="3.30.200.20">
    <property type="entry name" value="Phosphorylase Kinase, domain 1"/>
    <property type="match status" value="1"/>
</dbReference>
<dbReference type="InterPro" id="IPR017441">
    <property type="entry name" value="Protein_kinase_ATP_BS"/>
</dbReference>
<keyword evidence="4" id="KW-0812">Transmembrane</keyword>
<evidence type="ECO:0000256" key="3">
    <source>
        <dbReference type="PROSITE-ProRule" id="PRU10141"/>
    </source>
</evidence>
<dbReference type="InterPro" id="IPR000719">
    <property type="entry name" value="Prot_kinase_dom"/>
</dbReference>
<evidence type="ECO:0000313" key="6">
    <source>
        <dbReference type="EMBL" id="SMP34778.1"/>
    </source>
</evidence>
<keyword evidence="6" id="KW-0723">Serine/threonine-protein kinase</keyword>
<protein>
    <submittedName>
        <fullName evidence="6">Serine/threonine protein kinase</fullName>
    </submittedName>
</protein>
<dbReference type="PROSITE" id="PS00109">
    <property type="entry name" value="PROTEIN_KINASE_TYR"/>
    <property type="match status" value="1"/>
</dbReference>
<dbReference type="RefSeq" id="WP_283427774.1">
    <property type="nucleotide sequence ID" value="NZ_FXTY01000010.1"/>
</dbReference>
<proteinExistence type="predicted"/>
<accession>A0ABY1PKG1</accession>
<keyword evidence="1 3" id="KW-0547">Nucleotide-binding</keyword>
<feature type="binding site" evidence="3">
    <location>
        <position position="49"/>
    </location>
    <ligand>
        <name>ATP</name>
        <dbReference type="ChEBI" id="CHEBI:30616"/>
    </ligand>
</feature>
<dbReference type="Pfam" id="PF00069">
    <property type="entry name" value="Pkinase"/>
    <property type="match status" value="1"/>
</dbReference>
<dbReference type="PROSITE" id="PS50011">
    <property type="entry name" value="PROTEIN_KINASE_DOM"/>
    <property type="match status" value="1"/>
</dbReference>
<sequence length="693" mass="74495">MKTPLPTDIFKVGQILNNTYEIKGVLGRGGTGEAYLACNQINNREVAIKALNAQFSGNDDYVELMKREDQMRSIRHDAVVRYIEVSKSDDGHVFLVMDYIEGPSLNSIMTEKRVAARDLLIVAHRVLQGLDATHAEGIIHRDLSPDNIILANESPEQATIIDFGIAKDTATGARTIVGNGFAGKYEYAAPEQLEGRVGFQTDIYGLGATLLAAWRGLVPDFSTMPAEIVRQKAKPLDTDGVPDPLKELIDWTTNPDMEKRPANATEAITWLDGKLRPNQQAEDLKNSRKSRWKLIFVATTFGVGLAAALLWNFDVFAPKLPLASPYEFLAANDPNGNAVIKTHAPDEATADLLRGAFRDVTGMSPAEGGVILAQGMPSPSWALGVSELVKAASGLEAWQISVTDMSAQVTGVASSSSVRAEVADAFATQAQSNNMSVETDLVAGPVTLAAQTLTPELAGVATCGALSLTRDKDATFALFDDVTIVGDVANVEDALAIQTRLEPLIGDRQLKVETRVLNDDLCAIRAVLPQVAAQTVSVRLGQGDTGEDSLTGIFSTGDNPVVDIQMPESIANASLWVMVVDNTGKVFHVLPNVYDTENQVDALGDVVAGIRRIRVLWPVSILAQDPKKLAIKVTEGDYGKSEVIAILSTAPLFDIRRPTEESVASVAEALGDVMAQRSEDILGVAYRIIDARP</sequence>
<keyword evidence="6" id="KW-0808">Transferase</keyword>
<dbReference type="InterPro" id="IPR011009">
    <property type="entry name" value="Kinase-like_dom_sf"/>
</dbReference>
<dbReference type="GO" id="GO:0004674">
    <property type="term" value="F:protein serine/threonine kinase activity"/>
    <property type="evidence" value="ECO:0007669"/>
    <property type="project" value="UniProtKB-KW"/>
</dbReference>
<dbReference type="Proteomes" id="UP001157961">
    <property type="component" value="Unassembled WGS sequence"/>
</dbReference>
<evidence type="ECO:0000256" key="4">
    <source>
        <dbReference type="SAM" id="Phobius"/>
    </source>
</evidence>